<keyword evidence="1" id="KW-0663">Pyridoxal phosphate</keyword>
<keyword evidence="4" id="KW-1185">Reference proteome</keyword>
<dbReference type="SUPFAM" id="SSF53383">
    <property type="entry name" value="PLP-dependent transferases"/>
    <property type="match status" value="1"/>
</dbReference>
<dbReference type="InterPro" id="IPR000192">
    <property type="entry name" value="Aminotrans_V_dom"/>
</dbReference>
<dbReference type="Proteomes" id="UP000015453">
    <property type="component" value="Unassembled WGS sequence"/>
</dbReference>
<dbReference type="InterPro" id="IPR015421">
    <property type="entry name" value="PyrdxlP-dep_Trfase_major"/>
</dbReference>
<name>S8CDD8_9LAMI</name>
<reference evidence="3 4" key="1">
    <citation type="journal article" date="2013" name="BMC Genomics">
        <title>The miniature genome of a carnivorous plant Genlisea aurea contains a low number of genes and short non-coding sequences.</title>
        <authorList>
            <person name="Leushkin E.V."/>
            <person name="Sutormin R.A."/>
            <person name="Nabieva E.R."/>
            <person name="Penin A.A."/>
            <person name="Kondrashov A.S."/>
            <person name="Logacheva M.D."/>
        </authorList>
    </citation>
    <scope>NUCLEOTIDE SEQUENCE [LARGE SCALE GENOMIC DNA]</scope>
</reference>
<evidence type="ECO:0000313" key="4">
    <source>
        <dbReference type="Proteomes" id="UP000015453"/>
    </source>
</evidence>
<dbReference type="AlphaFoldDB" id="S8CDD8"/>
<evidence type="ECO:0000256" key="1">
    <source>
        <dbReference type="ARBA" id="ARBA00022898"/>
    </source>
</evidence>
<protein>
    <recommendedName>
        <fullName evidence="2">Aminotransferase class V domain-containing protein</fullName>
    </recommendedName>
</protein>
<evidence type="ECO:0000313" key="3">
    <source>
        <dbReference type="EMBL" id="EPS62471.1"/>
    </source>
</evidence>
<dbReference type="InterPro" id="IPR015424">
    <property type="entry name" value="PyrdxlP-dep_Trfase"/>
</dbReference>
<evidence type="ECO:0000259" key="2">
    <source>
        <dbReference type="Pfam" id="PF00266"/>
    </source>
</evidence>
<comment type="caution">
    <text evidence="3">The sequence shown here is derived from an EMBL/GenBank/DDBJ whole genome shotgun (WGS) entry which is preliminary data.</text>
</comment>
<dbReference type="OrthoDB" id="420046at2759"/>
<gene>
    <name evidence="3" type="ORF">M569_12319</name>
</gene>
<dbReference type="PANTHER" id="PTHR43586">
    <property type="entry name" value="CYSTEINE DESULFURASE"/>
    <property type="match status" value="1"/>
</dbReference>
<dbReference type="Gene3D" id="3.90.1150.10">
    <property type="entry name" value="Aspartate Aminotransferase, domain 1"/>
    <property type="match status" value="1"/>
</dbReference>
<feature type="non-terminal residue" evidence="3">
    <location>
        <position position="1"/>
    </location>
</feature>
<dbReference type="Pfam" id="PF00266">
    <property type="entry name" value="Aminotran_5"/>
    <property type="match status" value="1"/>
</dbReference>
<organism evidence="3 4">
    <name type="scientific">Genlisea aurea</name>
    <dbReference type="NCBI Taxonomy" id="192259"/>
    <lineage>
        <taxon>Eukaryota</taxon>
        <taxon>Viridiplantae</taxon>
        <taxon>Streptophyta</taxon>
        <taxon>Embryophyta</taxon>
        <taxon>Tracheophyta</taxon>
        <taxon>Spermatophyta</taxon>
        <taxon>Magnoliopsida</taxon>
        <taxon>eudicotyledons</taxon>
        <taxon>Gunneridae</taxon>
        <taxon>Pentapetalae</taxon>
        <taxon>asterids</taxon>
        <taxon>lamiids</taxon>
        <taxon>Lamiales</taxon>
        <taxon>Lentibulariaceae</taxon>
        <taxon>Genlisea</taxon>
    </lineage>
</organism>
<dbReference type="InterPro" id="IPR015422">
    <property type="entry name" value="PyrdxlP-dep_Trfase_small"/>
</dbReference>
<feature type="domain" description="Aminotransferase class V" evidence="2">
    <location>
        <begin position="31"/>
        <end position="472"/>
    </location>
</feature>
<sequence>DEEDAKLRWLQSQIIGVDAEFDSPFGRRRIVYADHTASGRSLRYIEEHIQTKLLPFYGNTHTSDSHVGKRTTEIVQRASKYVKHCLGGSEEDALIFCGSGSTAAIKRLQEVIGIGVPSILRERFVKCLSDDERWAAIVGPYEHHSNLLSWRQSLAEVVEIGADADGSIDMADLEQKLRTFTRPGRERPIIASFSACSNITGLVTDTRAVARMVHQFGGFVCFDFAASGPYVKIEMRSGEMDGYDAIFLSTHKFIGGPGSPGILLISKPLYQLRSSPPSTSGGGTVQYVNGYDQSASFLSNTNSHFFPLKDTLYIDDIEEREDAGMPAIIGKTRAAMAFWVKEYVGYDAINRIEQSYIRRAMERLLPNGKVKILGNAVVERQAILSFLVCPTAVDSTAKSKPLDGAFVAKLMNDLFGIHARGGCACAGPYGHTLLDIDERTSKTLRSIIKKGYVGVKPGWTRVSFPYYMPTDEFEFILSAIEFIAAFGQRFLVLYSFDWKTGAWTFEKNELTIHIIINTTTATHLKSDPDRVAYEIHRDDDLSRERRIYLETANRIAQVLSESPPQRKTPDDIASDAVFFRV</sequence>
<proteinExistence type="predicted"/>
<accession>S8CDD8</accession>
<dbReference type="Gene3D" id="3.40.640.10">
    <property type="entry name" value="Type I PLP-dependent aspartate aminotransferase-like (Major domain)"/>
    <property type="match status" value="1"/>
</dbReference>
<dbReference type="PANTHER" id="PTHR43586:SF8">
    <property type="entry name" value="CYSTEINE DESULFURASE 1, CHLOROPLASTIC"/>
    <property type="match status" value="1"/>
</dbReference>
<dbReference type="EMBL" id="AUSU01006124">
    <property type="protein sequence ID" value="EPS62471.1"/>
    <property type="molecule type" value="Genomic_DNA"/>
</dbReference>